<protein>
    <submittedName>
        <fullName evidence="3">A-kinase anchor protein 12-like</fullName>
    </submittedName>
</protein>
<dbReference type="OMA" id="FHDAPEE"/>
<keyword evidence="2" id="KW-1185">Reference proteome</keyword>
<evidence type="ECO:0000313" key="3">
    <source>
        <dbReference type="WBParaSite" id="MhA1_Contig468.frz3.gene23"/>
    </source>
</evidence>
<feature type="compositionally biased region" description="Basic and acidic residues" evidence="1">
    <location>
        <begin position="425"/>
        <end position="442"/>
    </location>
</feature>
<feature type="compositionally biased region" description="Acidic residues" evidence="1">
    <location>
        <begin position="145"/>
        <end position="155"/>
    </location>
</feature>
<reference evidence="3" key="1">
    <citation type="submission" date="2016-11" db="UniProtKB">
        <authorList>
            <consortium name="WormBaseParasite"/>
        </authorList>
    </citation>
    <scope>IDENTIFICATION</scope>
</reference>
<feature type="region of interest" description="Disordered" evidence="1">
    <location>
        <begin position="1"/>
        <end position="515"/>
    </location>
</feature>
<feature type="compositionally biased region" description="Polar residues" evidence="1">
    <location>
        <begin position="275"/>
        <end position="286"/>
    </location>
</feature>
<name>A0A1I8BR66_MELHA</name>
<accession>A0A1I8BR66</accession>
<feature type="compositionally biased region" description="Basic and acidic residues" evidence="1">
    <location>
        <begin position="45"/>
        <end position="57"/>
    </location>
</feature>
<feature type="compositionally biased region" description="Basic and acidic residues" evidence="1">
    <location>
        <begin position="80"/>
        <end position="98"/>
    </location>
</feature>
<dbReference type="Proteomes" id="UP000095281">
    <property type="component" value="Unplaced"/>
</dbReference>
<organism evidence="2 3">
    <name type="scientific">Meloidogyne hapla</name>
    <name type="common">Root-knot nematode worm</name>
    <dbReference type="NCBI Taxonomy" id="6305"/>
    <lineage>
        <taxon>Eukaryota</taxon>
        <taxon>Metazoa</taxon>
        <taxon>Ecdysozoa</taxon>
        <taxon>Nematoda</taxon>
        <taxon>Chromadorea</taxon>
        <taxon>Rhabditida</taxon>
        <taxon>Tylenchina</taxon>
        <taxon>Tylenchomorpha</taxon>
        <taxon>Tylenchoidea</taxon>
        <taxon>Meloidogynidae</taxon>
        <taxon>Meloidogyninae</taxon>
        <taxon>Meloidogyne</taxon>
    </lineage>
</organism>
<evidence type="ECO:0000313" key="2">
    <source>
        <dbReference type="Proteomes" id="UP000095281"/>
    </source>
</evidence>
<proteinExistence type="predicted"/>
<sequence length="766" mass="84646">MSELTNGVAVEDENVSGAQVEGEEDEATLLKKNLKLESQQAEEDAANKENADEKTEDQVPDITNEDPMTTSMDGIEEIANEPKEASDDEQPKENGLDKAEEENTEKDAAEIPVSILDGGEEKPPEEEEQKVEDSAAESVPVAEEPAPEEAPQEEADPPKEESVAEPEPFELKVAPPVPKRPRTPNELDEQQPEAEQKSESEQPIEPTAEQEDGEADQPPAILPDEATDVGEKVEGGTLINGIIEFPRRESASKQSTIASPIPATPKSGAPATPKSGATATPKSTRSGRAFEFDSKKTGAKKTTFEDEVLSVKSPKSRGSKSPRSPRTPKTPTSQVEEPKPEAEDPPNEDENEVADSDAGKLAAEEEERQRQASFEERQKEREEEEDRWKRLTSWDRGEDGIPKEEPKDESISEQKEDTIAEDVEKESVKEESKAEESQHEEAPPAPESEAGEQTESKAEEPGDQEEEQEKPPRDDLEGSPAPPPPRPERSPSPDLKGETKPARMPAGESFSSWTAADRDSYKPISPWVDRSSKYRNEYTVGEPPAAPAAYTAFFDDLVTSGPFASSLYSTSRLLERSRSRTRERRHALRSQSQARNYYKCVVESTVPLFRYRFASQLPAPLRTRDYSTPPSSLISRAPTAGSSYTSFMDYAGAKQFEMARSQSLQRSPLYQSNLALSRSTSRGGIDYYLGTGRSSRVDSYVDSLHRPYDWNVPSNYETYRASNRGQVGFAPLSNYQMDLLRSSNYSALRSGSAPRTSVYAGFYPYS</sequence>
<feature type="compositionally biased region" description="Basic and acidic residues" evidence="1">
    <location>
        <begin position="486"/>
        <end position="501"/>
    </location>
</feature>
<dbReference type="AlphaFoldDB" id="A0A1I8BR66"/>
<evidence type="ECO:0000256" key="1">
    <source>
        <dbReference type="SAM" id="MobiDB-lite"/>
    </source>
</evidence>
<dbReference type="WBParaSite" id="MhA1_Contig468.frz3.gene23">
    <property type="protein sequence ID" value="MhA1_Contig468.frz3.gene23"/>
    <property type="gene ID" value="MhA1_Contig468.frz3.gene23"/>
</dbReference>
<feature type="compositionally biased region" description="Low complexity" evidence="1">
    <location>
        <begin position="321"/>
        <end position="335"/>
    </location>
</feature>
<feature type="compositionally biased region" description="Acidic residues" evidence="1">
    <location>
        <begin position="343"/>
        <end position="355"/>
    </location>
</feature>
<feature type="compositionally biased region" description="Basic and acidic residues" evidence="1">
    <location>
        <begin position="367"/>
        <end position="418"/>
    </location>
</feature>